<proteinExistence type="predicted"/>
<name>A0AAV4JDL1_9GAST</name>
<sequence length="143" mass="16311">MVDVDILIGLDLYWNLIRTKQVKSQLDLVAQEAKFGWMLFGFWTVGEKGGTTGKGCENVFTQSLSRALTFFCHCEIPEKLIQKMWDLESVGILREERDLPTTEQEKTLESFNKDIKFEGGSYEVSLPSIPGRKKLLMANEEEA</sequence>
<comment type="caution">
    <text evidence="1">The sequence shown here is derived from an EMBL/GenBank/DDBJ whole genome shotgun (WGS) entry which is preliminary data.</text>
</comment>
<protein>
    <submittedName>
        <fullName evidence="1">RVT 1 and Peptidase A17 and DUF1759 and DUF1758 d omain containing protein</fullName>
    </submittedName>
</protein>
<keyword evidence="2" id="KW-1185">Reference proteome</keyword>
<organism evidence="1 2">
    <name type="scientific">Elysia marginata</name>
    <dbReference type="NCBI Taxonomy" id="1093978"/>
    <lineage>
        <taxon>Eukaryota</taxon>
        <taxon>Metazoa</taxon>
        <taxon>Spiralia</taxon>
        <taxon>Lophotrochozoa</taxon>
        <taxon>Mollusca</taxon>
        <taxon>Gastropoda</taxon>
        <taxon>Heterobranchia</taxon>
        <taxon>Euthyneura</taxon>
        <taxon>Panpulmonata</taxon>
        <taxon>Sacoglossa</taxon>
        <taxon>Placobranchoidea</taxon>
        <taxon>Plakobranchidae</taxon>
        <taxon>Elysia</taxon>
    </lineage>
</organism>
<evidence type="ECO:0000313" key="2">
    <source>
        <dbReference type="Proteomes" id="UP000762676"/>
    </source>
</evidence>
<gene>
    <name evidence="1" type="ORF">ElyMa_003297700</name>
</gene>
<dbReference type="EMBL" id="BMAT01006777">
    <property type="protein sequence ID" value="GFS19778.1"/>
    <property type="molecule type" value="Genomic_DNA"/>
</dbReference>
<evidence type="ECO:0000313" key="1">
    <source>
        <dbReference type="EMBL" id="GFS19778.1"/>
    </source>
</evidence>
<reference evidence="1 2" key="1">
    <citation type="journal article" date="2021" name="Elife">
        <title>Chloroplast acquisition without the gene transfer in kleptoplastic sea slugs, Plakobranchus ocellatus.</title>
        <authorList>
            <person name="Maeda T."/>
            <person name="Takahashi S."/>
            <person name="Yoshida T."/>
            <person name="Shimamura S."/>
            <person name="Takaki Y."/>
            <person name="Nagai Y."/>
            <person name="Toyoda A."/>
            <person name="Suzuki Y."/>
            <person name="Arimoto A."/>
            <person name="Ishii H."/>
            <person name="Satoh N."/>
            <person name="Nishiyama T."/>
            <person name="Hasebe M."/>
            <person name="Maruyama T."/>
            <person name="Minagawa J."/>
            <person name="Obokata J."/>
            <person name="Shigenobu S."/>
        </authorList>
    </citation>
    <scope>NUCLEOTIDE SEQUENCE [LARGE SCALE GENOMIC DNA]</scope>
</reference>
<dbReference type="Proteomes" id="UP000762676">
    <property type="component" value="Unassembled WGS sequence"/>
</dbReference>
<dbReference type="AlphaFoldDB" id="A0AAV4JDL1"/>
<accession>A0AAV4JDL1</accession>